<dbReference type="Proteomes" id="UP000178735">
    <property type="component" value="Unassembled WGS sequence"/>
</dbReference>
<organism evidence="1 2">
    <name type="scientific">Candidatus Wallbacteria bacterium GWC2_49_35</name>
    <dbReference type="NCBI Taxonomy" id="1817813"/>
    <lineage>
        <taxon>Bacteria</taxon>
        <taxon>Candidatus Walliibacteriota</taxon>
    </lineage>
</organism>
<reference evidence="1 2" key="1">
    <citation type="journal article" date="2016" name="Nat. Commun.">
        <title>Thousands of microbial genomes shed light on interconnected biogeochemical processes in an aquifer system.</title>
        <authorList>
            <person name="Anantharaman K."/>
            <person name="Brown C.T."/>
            <person name="Hug L.A."/>
            <person name="Sharon I."/>
            <person name="Castelle C.J."/>
            <person name="Probst A.J."/>
            <person name="Thomas B.C."/>
            <person name="Singh A."/>
            <person name="Wilkins M.J."/>
            <person name="Karaoz U."/>
            <person name="Brodie E.L."/>
            <person name="Williams K.H."/>
            <person name="Hubbard S.S."/>
            <person name="Banfield J.F."/>
        </authorList>
    </citation>
    <scope>NUCLEOTIDE SEQUENCE [LARGE SCALE GENOMIC DNA]</scope>
</reference>
<dbReference type="EMBL" id="MGFH01000208">
    <property type="protein sequence ID" value="OGM02450.1"/>
    <property type="molecule type" value="Genomic_DNA"/>
</dbReference>
<dbReference type="AlphaFoldDB" id="A0A1F7WI30"/>
<name>A0A1F7WI30_9BACT</name>
<gene>
    <name evidence="1" type="ORF">A2008_13900</name>
</gene>
<evidence type="ECO:0000313" key="1">
    <source>
        <dbReference type="EMBL" id="OGM02450.1"/>
    </source>
</evidence>
<sequence>MSNIIKLNKGVNKGPHKGGADNGSPKAKIEFTREEYNSLAELLILGEMVINSRRDESEIDHKYIDVQQKVFSHAKEAGAGDMIEFNASENLGRPTALLLEEVVWPLIDDYDDMTLWDELSIRLAERDAIAKYGREKIMLLPDAELAKIQEPLIDKYYDEFIDNGLNNVLVRGIV</sequence>
<protein>
    <submittedName>
        <fullName evidence="1">Uncharacterized protein</fullName>
    </submittedName>
</protein>
<accession>A0A1F7WI30</accession>
<comment type="caution">
    <text evidence="1">The sequence shown here is derived from an EMBL/GenBank/DDBJ whole genome shotgun (WGS) entry which is preliminary data.</text>
</comment>
<evidence type="ECO:0000313" key="2">
    <source>
        <dbReference type="Proteomes" id="UP000178735"/>
    </source>
</evidence>
<proteinExistence type="predicted"/>